<evidence type="ECO:0000313" key="7">
    <source>
        <dbReference type="Proteomes" id="UP001345013"/>
    </source>
</evidence>
<evidence type="ECO:0000256" key="1">
    <source>
        <dbReference type="ARBA" id="ARBA00023015"/>
    </source>
</evidence>
<protein>
    <recommendedName>
        <fullName evidence="5">Zn(2)-C6 fungal-type domain-containing protein</fullName>
    </recommendedName>
</protein>
<dbReference type="SMART" id="SM00066">
    <property type="entry name" value="GAL4"/>
    <property type="match status" value="1"/>
</dbReference>
<evidence type="ECO:0000313" key="6">
    <source>
        <dbReference type="EMBL" id="KAK5072282.1"/>
    </source>
</evidence>
<comment type="caution">
    <text evidence="6">The sequence shown here is derived from an EMBL/GenBank/DDBJ whole genome shotgun (WGS) entry which is preliminary data.</text>
</comment>
<dbReference type="InterPro" id="IPR036864">
    <property type="entry name" value="Zn2-C6_fun-type_DNA-bd_sf"/>
</dbReference>
<name>A0ABR0JU28_9EURO</name>
<dbReference type="EMBL" id="JAVRRG010000335">
    <property type="protein sequence ID" value="KAK5072282.1"/>
    <property type="molecule type" value="Genomic_DNA"/>
</dbReference>
<accession>A0ABR0JU28</accession>
<evidence type="ECO:0000259" key="5">
    <source>
        <dbReference type="PROSITE" id="PS50048"/>
    </source>
</evidence>
<feature type="domain" description="Zn(2)-C6 fungal-type" evidence="5">
    <location>
        <begin position="462"/>
        <end position="492"/>
    </location>
</feature>
<dbReference type="Pfam" id="PF00172">
    <property type="entry name" value="Zn_clus"/>
    <property type="match status" value="1"/>
</dbReference>
<keyword evidence="1" id="KW-0805">Transcription regulation</keyword>
<keyword evidence="4" id="KW-0539">Nucleus</keyword>
<organism evidence="6 7">
    <name type="scientific">Lithohypha guttulata</name>
    <dbReference type="NCBI Taxonomy" id="1690604"/>
    <lineage>
        <taxon>Eukaryota</taxon>
        <taxon>Fungi</taxon>
        <taxon>Dikarya</taxon>
        <taxon>Ascomycota</taxon>
        <taxon>Pezizomycotina</taxon>
        <taxon>Eurotiomycetes</taxon>
        <taxon>Chaetothyriomycetidae</taxon>
        <taxon>Chaetothyriales</taxon>
        <taxon>Trichomeriaceae</taxon>
        <taxon>Lithohypha</taxon>
    </lineage>
</organism>
<dbReference type="PROSITE" id="PS50048">
    <property type="entry name" value="ZN2_CY6_FUNGAL_2"/>
    <property type="match status" value="1"/>
</dbReference>
<evidence type="ECO:0000256" key="3">
    <source>
        <dbReference type="ARBA" id="ARBA00023163"/>
    </source>
</evidence>
<reference evidence="6 7" key="1">
    <citation type="submission" date="2023-08" db="EMBL/GenBank/DDBJ databases">
        <title>Black Yeasts Isolated from many extreme environments.</title>
        <authorList>
            <person name="Coleine C."/>
            <person name="Stajich J.E."/>
            <person name="Selbmann L."/>
        </authorList>
    </citation>
    <scope>NUCLEOTIDE SEQUENCE [LARGE SCALE GENOMIC DNA]</scope>
    <source>
        <strain evidence="6 7">CCFEE 5885</strain>
    </source>
</reference>
<keyword evidence="7" id="KW-1185">Reference proteome</keyword>
<evidence type="ECO:0000256" key="2">
    <source>
        <dbReference type="ARBA" id="ARBA00023125"/>
    </source>
</evidence>
<keyword evidence="2" id="KW-0238">DNA-binding</keyword>
<keyword evidence="3" id="KW-0804">Transcription</keyword>
<dbReference type="Proteomes" id="UP001345013">
    <property type="component" value="Unassembled WGS sequence"/>
</dbReference>
<dbReference type="CDD" id="cd00067">
    <property type="entry name" value="GAL4"/>
    <property type="match status" value="1"/>
</dbReference>
<dbReference type="InterPro" id="IPR001138">
    <property type="entry name" value="Zn2Cys6_DnaBD"/>
</dbReference>
<dbReference type="Gene3D" id="4.10.240.10">
    <property type="entry name" value="Zn(2)-C6 fungal-type DNA-binding domain"/>
    <property type="match status" value="1"/>
</dbReference>
<evidence type="ECO:0000256" key="4">
    <source>
        <dbReference type="ARBA" id="ARBA00023242"/>
    </source>
</evidence>
<sequence length="1096" mass="121111">MPLLELVLERDVTDTITQLKAHSGDGSLLLQQRSLPPSRWVIQDVSNALTGSGFHTDSGYVSLGHHLHQQGSDINDPQKVGMPKAVQAASTWDTKTMYSDAVSVETSRKDSFIERFAELLFKDLGGSQLEPEKVVKLCDGMTELLSDFAVRLSQGTPSDELGRAMVFIHKHRSLVSTVFEQLIARPSDEIVDDDCASIDKMPLEDLMDMWHGKEDEVQTSRQSTPGIVDLPTEELSDTLPELGTYETSIASSWAYDWLRATLRNRLILMTPAQDIGKHVRAVVLGALPKPASIRRTAPPPFVNAVFELVISLDPTVFMDRSTCPESFLTVTGSADEAQALTFGEYVQQTWPITGSFVTDLIRNILELEPGESCSVSTRTDGTRIAAVQYCAKTKIFMSATRDVIAETAEQLCWMCATLTPSPVEGGIVTCRPRICFIGQEHLEADESMAPEDSAIQASLSTPCQRCRITKTSCDGLYPRCHVCLRDGVDCEYSDSMAGKRLEVFDNEGSFQFQINVGHDLIPKGNLVGTCWHDLFKHCVIVHGFPIRQRPKRSLGVEMSLSVIAELVGSKYVHDFAGRAFLKGFSMMATPVDQLDDVLVWHLCQTQAGKRISYLDHGLSGTCAIAANDVHLEHVREFRHIIGWCSSINYGYGVAHGKHVVGRSMLPEVAANSVLYGCTLSSRPVPVGPEHRFTPDHRPIVSSGTNYIEMFNSLERRSILFWDTQDQRGWLSNGLRALLHLLRQSLKIDEDEDAGDLFVLRQEDLEVPKQPYEGNAARKFLCNSRNLSTRIAIANIGHGSQEYEVLGDRVRQLYDTMEKCLDYQMKPMNWGYVPRSQLEGWDFDSIVRRENGIGPSTSTLPSMGKGWVDLVRAIGATTFFGEGFGELLSPGTDACPKLPRGRFYMAAAVSDITKLMTMNRCHPKGIPRMISQRPPILWHSPSGSLTPCGCVRDRDSKGTGLTIQILWPKSHGMLLPEPTEQLDLQKHANGAVIFGHNDTVQHYLQDFGPPVPGKPHDPIRELESYEDSGIGSSLESQADGSTGLVTFSIHDSAMAESSSRRNQSQEYGDSNITGGYAVLGNVAGNISVNQYYSMASN</sequence>
<gene>
    <name evidence="6" type="ORF">LTR24_010476</name>
</gene>
<proteinExistence type="predicted"/>
<dbReference type="SUPFAM" id="SSF57701">
    <property type="entry name" value="Zn2/Cys6 DNA-binding domain"/>
    <property type="match status" value="1"/>
</dbReference>